<keyword evidence="3" id="KW-0999">Mitochondrion inner membrane</keyword>
<gene>
    <name evidence="10" type="primary">Contig1743.g1890</name>
    <name evidence="10" type="ORF">STYLEM_1937</name>
</gene>
<name>A0A077ZTT1_STYLE</name>
<protein>
    <recommendedName>
        <fullName evidence="9">J domain-containing protein</fullName>
    </recommendedName>
</protein>
<feature type="domain" description="J" evidence="9">
    <location>
        <begin position="59"/>
        <end position="116"/>
    </location>
</feature>
<dbReference type="SUPFAM" id="SSF46565">
    <property type="entry name" value="Chaperone J-domain"/>
    <property type="match status" value="1"/>
</dbReference>
<evidence type="ECO:0000256" key="7">
    <source>
        <dbReference type="ARBA" id="ARBA00038105"/>
    </source>
</evidence>
<dbReference type="PROSITE" id="PS50076">
    <property type="entry name" value="DNAJ_2"/>
    <property type="match status" value="1"/>
</dbReference>
<dbReference type="GO" id="GO:0001671">
    <property type="term" value="F:ATPase activator activity"/>
    <property type="evidence" value="ECO:0007669"/>
    <property type="project" value="TreeGrafter"/>
</dbReference>
<keyword evidence="4" id="KW-1133">Transmembrane helix</keyword>
<evidence type="ECO:0000256" key="5">
    <source>
        <dbReference type="ARBA" id="ARBA00023128"/>
    </source>
</evidence>
<evidence type="ECO:0000313" key="10">
    <source>
        <dbReference type="EMBL" id="CDW72969.1"/>
    </source>
</evidence>
<evidence type="ECO:0000256" key="6">
    <source>
        <dbReference type="ARBA" id="ARBA00023136"/>
    </source>
</evidence>
<keyword evidence="2" id="KW-0812">Transmembrane</keyword>
<dbReference type="GO" id="GO:0030150">
    <property type="term" value="P:protein import into mitochondrial matrix"/>
    <property type="evidence" value="ECO:0007669"/>
    <property type="project" value="TreeGrafter"/>
</dbReference>
<dbReference type="AlphaFoldDB" id="A0A077ZTT1"/>
<proteinExistence type="inferred from homology"/>
<accession>A0A077ZTT1</accession>
<reference evidence="10 11" key="1">
    <citation type="submission" date="2014-06" db="EMBL/GenBank/DDBJ databases">
        <authorList>
            <person name="Swart Estienne"/>
        </authorList>
    </citation>
    <scope>NUCLEOTIDE SEQUENCE [LARGE SCALE GENOMIC DNA]</scope>
    <source>
        <strain evidence="10 11">130c</strain>
    </source>
</reference>
<keyword evidence="11" id="KW-1185">Reference proteome</keyword>
<sequence>MESLAVLGVFLLAGSVAGKQSLRFYQQVMNRTAFGASNTTMMLGRYYQGGFESPMTRREAALILGIRESAEEKKILEVHRKLMLLNHPDNGGSTFIATKINEAKELLSSGKSSSGK</sequence>
<evidence type="ECO:0000256" key="2">
    <source>
        <dbReference type="ARBA" id="ARBA00022692"/>
    </source>
</evidence>
<dbReference type="PANTHER" id="PTHR12763:SF28">
    <property type="entry name" value="GEO10507P1-RELATED"/>
    <property type="match status" value="1"/>
</dbReference>
<dbReference type="Proteomes" id="UP000039865">
    <property type="component" value="Unassembled WGS sequence"/>
</dbReference>
<evidence type="ECO:0000256" key="3">
    <source>
        <dbReference type="ARBA" id="ARBA00022792"/>
    </source>
</evidence>
<dbReference type="InterPro" id="IPR036869">
    <property type="entry name" value="J_dom_sf"/>
</dbReference>
<dbReference type="InterPro" id="IPR001623">
    <property type="entry name" value="DnaJ_domain"/>
</dbReference>
<dbReference type="Gene3D" id="1.10.287.110">
    <property type="entry name" value="DnaJ domain"/>
    <property type="match status" value="1"/>
</dbReference>
<keyword evidence="6" id="KW-0472">Membrane</keyword>
<dbReference type="InParanoid" id="A0A077ZTT1"/>
<evidence type="ECO:0000256" key="4">
    <source>
        <dbReference type="ARBA" id="ARBA00022989"/>
    </source>
</evidence>
<comment type="similarity">
    <text evidence="7">Belongs to the TIM14 family.</text>
</comment>
<organism evidence="10 11">
    <name type="scientific">Stylonychia lemnae</name>
    <name type="common">Ciliate</name>
    <dbReference type="NCBI Taxonomy" id="5949"/>
    <lineage>
        <taxon>Eukaryota</taxon>
        <taxon>Sar</taxon>
        <taxon>Alveolata</taxon>
        <taxon>Ciliophora</taxon>
        <taxon>Intramacronucleata</taxon>
        <taxon>Spirotrichea</taxon>
        <taxon>Stichotrichia</taxon>
        <taxon>Sporadotrichida</taxon>
        <taxon>Oxytrichidae</taxon>
        <taxon>Stylonychinae</taxon>
        <taxon>Stylonychia</taxon>
    </lineage>
</organism>
<dbReference type="SMART" id="SM00271">
    <property type="entry name" value="DnaJ"/>
    <property type="match status" value="1"/>
</dbReference>
<dbReference type="GO" id="GO:0001405">
    <property type="term" value="C:PAM complex, Tim23 associated import motor"/>
    <property type="evidence" value="ECO:0007669"/>
    <property type="project" value="TreeGrafter"/>
</dbReference>
<evidence type="ECO:0000256" key="1">
    <source>
        <dbReference type="ARBA" id="ARBA00004434"/>
    </source>
</evidence>
<evidence type="ECO:0000259" key="9">
    <source>
        <dbReference type="PROSITE" id="PS50076"/>
    </source>
</evidence>
<evidence type="ECO:0000313" key="11">
    <source>
        <dbReference type="Proteomes" id="UP000039865"/>
    </source>
</evidence>
<keyword evidence="8" id="KW-0732">Signal</keyword>
<dbReference type="EMBL" id="CCKQ01001867">
    <property type="protein sequence ID" value="CDW72969.1"/>
    <property type="molecule type" value="Genomic_DNA"/>
</dbReference>
<dbReference type="FunCoup" id="A0A077ZTT1">
    <property type="interactions" value="81"/>
</dbReference>
<dbReference type="PANTHER" id="PTHR12763">
    <property type="match status" value="1"/>
</dbReference>
<dbReference type="CDD" id="cd06257">
    <property type="entry name" value="DnaJ"/>
    <property type="match status" value="1"/>
</dbReference>
<dbReference type="OrthoDB" id="240298at2759"/>
<comment type="subcellular location">
    <subcellularLocation>
        <location evidence="1">Mitochondrion inner membrane</location>
        <topology evidence="1">Single-pass membrane protein</topology>
    </subcellularLocation>
</comment>
<feature type="chain" id="PRO_5001728997" description="J domain-containing protein" evidence="8">
    <location>
        <begin position="19"/>
        <end position="116"/>
    </location>
</feature>
<evidence type="ECO:0000256" key="8">
    <source>
        <dbReference type="SAM" id="SignalP"/>
    </source>
</evidence>
<feature type="signal peptide" evidence="8">
    <location>
        <begin position="1"/>
        <end position="18"/>
    </location>
</feature>
<dbReference type="FunFam" id="1.10.287.110:FF:000001">
    <property type="entry name" value="Import inner membrane translocase subunit tim14"/>
    <property type="match status" value="1"/>
</dbReference>
<keyword evidence="5" id="KW-0496">Mitochondrion</keyword>